<accession>A0AA38IIA3</accession>
<sequence length="103" mass="11925">MTINEEILLSYFLNLKKKYAISSMWSKYSMLKAAIKAHKIIDIGKYSKPTAYLKSESREYKAKKAAVLERAHVEEFLTRACDKEYLMTKVISLNLLDMADNKP</sequence>
<name>A0AA38IIA3_9CUCU</name>
<proteinExistence type="predicted"/>
<organism evidence="1 2">
    <name type="scientific">Zophobas morio</name>
    <dbReference type="NCBI Taxonomy" id="2755281"/>
    <lineage>
        <taxon>Eukaryota</taxon>
        <taxon>Metazoa</taxon>
        <taxon>Ecdysozoa</taxon>
        <taxon>Arthropoda</taxon>
        <taxon>Hexapoda</taxon>
        <taxon>Insecta</taxon>
        <taxon>Pterygota</taxon>
        <taxon>Neoptera</taxon>
        <taxon>Endopterygota</taxon>
        <taxon>Coleoptera</taxon>
        <taxon>Polyphaga</taxon>
        <taxon>Cucujiformia</taxon>
        <taxon>Tenebrionidae</taxon>
        <taxon>Zophobas</taxon>
    </lineage>
</organism>
<reference evidence="1" key="1">
    <citation type="journal article" date="2023" name="G3 (Bethesda)">
        <title>Whole genome assemblies of Zophobas morio and Tenebrio molitor.</title>
        <authorList>
            <person name="Kaur S."/>
            <person name="Stinson S.A."/>
            <person name="diCenzo G.C."/>
        </authorList>
    </citation>
    <scope>NUCLEOTIDE SEQUENCE</scope>
    <source>
        <strain evidence="1">QUZm001</strain>
    </source>
</reference>
<protein>
    <submittedName>
        <fullName evidence="1">Uncharacterized protein</fullName>
    </submittedName>
</protein>
<evidence type="ECO:0000313" key="1">
    <source>
        <dbReference type="EMBL" id="KAJ3655696.1"/>
    </source>
</evidence>
<dbReference type="AlphaFoldDB" id="A0AA38IIA3"/>
<dbReference type="Proteomes" id="UP001168821">
    <property type="component" value="Unassembled WGS sequence"/>
</dbReference>
<keyword evidence="2" id="KW-1185">Reference proteome</keyword>
<evidence type="ECO:0000313" key="2">
    <source>
        <dbReference type="Proteomes" id="UP001168821"/>
    </source>
</evidence>
<dbReference type="EMBL" id="JALNTZ010000004">
    <property type="protein sequence ID" value="KAJ3655696.1"/>
    <property type="molecule type" value="Genomic_DNA"/>
</dbReference>
<comment type="caution">
    <text evidence="1">The sequence shown here is derived from an EMBL/GenBank/DDBJ whole genome shotgun (WGS) entry which is preliminary data.</text>
</comment>
<gene>
    <name evidence="1" type="ORF">Zmor_014817</name>
</gene>